<reference evidence="4" key="2">
    <citation type="submission" date="2013-07" db="EMBL/GenBank/DDBJ databases">
        <authorList>
            <consortium name="The Broad Institute Genome Sequencing Platform"/>
            <person name="Cuomo C."/>
            <person name="Litvintseva A."/>
            <person name="Chen Y."/>
            <person name="Heitman J."/>
            <person name="Sun S."/>
            <person name="Springer D."/>
            <person name="Dromer F."/>
            <person name="Young S.K."/>
            <person name="Zeng Q."/>
            <person name="Gargeya S."/>
            <person name="Fitzgerald M."/>
            <person name="Abouelleil A."/>
            <person name="Alvarado L."/>
            <person name="Berlin A.M."/>
            <person name="Chapman S.B."/>
            <person name="Dewar J."/>
            <person name="Goldberg J."/>
            <person name="Griggs A."/>
            <person name="Gujja S."/>
            <person name="Hansen M."/>
            <person name="Howarth C."/>
            <person name="Imamovic A."/>
            <person name="Larimer J."/>
            <person name="McCowan C."/>
            <person name="Murphy C."/>
            <person name="Pearson M."/>
            <person name="Priest M."/>
            <person name="Roberts A."/>
            <person name="Saif S."/>
            <person name="Shea T."/>
            <person name="Sykes S."/>
            <person name="Wortman J."/>
            <person name="Nusbaum C."/>
            <person name="Birren B."/>
        </authorList>
    </citation>
    <scope>NUCLEOTIDE SEQUENCE</scope>
    <source>
        <strain evidence="4">CBS 10118</strain>
    </source>
</reference>
<dbReference type="GO" id="GO:0007064">
    <property type="term" value="P:mitotic sister chromatid cohesion"/>
    <property type="evidence" value="ECO:0007669"/>
    <property type="project" value="TreeGrafter"/>
</dbReference>
<sequence>MSTHADTHPRPVVRRTYGKAPPRVSSSSSLFDEPSSPPPLMPTFTSSSPPSSSRLETPIPSSPPTPTKRLRSRESSPLFFSADEDENDENDNVHIASTPTKKVIKAGGVQDKRLIKHLPPKKAIQSSLKGFFVPQPQRKTKPLQPSTTIPSSSSSSSTKRSVGSPSSILGIKPPKATSSSKPKPLTQLHLTHLPLIHTCQECGMSFMRGGEDEGVHIAHHTRVLRGIVWDGLGKSREQGWKVVKDDIPFGDRGKGNGKVVVVDGSCGGNKLEEILSTVDRVLSSPPLPPAILERCKIFLFVTSSPPPVSTAKRQKLDNSISKKVVQKERVVGVIVAQGIKWAMRVLKDGELTASEGKEEKKVVVESGGFGSVTCDPTPLPTPLGIHRLYISPSYRSKNLSEHLLNASCSNTIYGCNLDPTKGEVAFSQPTQSGRAVMEKWGKGGVRVFVDDESQL</sequence>
<feature type="domain" description="N-acetyltransferase ESCO acetyl-transferase" evidence="2">
    <location>
        <begin position="383"/>
        <end position="443"/>
    </location>
</feature>
<feature type="region of interest" description="Disordered" evidence="1">
    <location>
        <begin position="126"/>
        <end position="184"/>
    </location>
</feature>
<name>A0A1B9GDQ6_9TREE</name>
<evidence type="ECO:0000313" key="5">
    <source>
        <dbReference type="Proteomes" id="UP000092730"/>
    </source>
</evidence>
<evidence type="ECO:0000259" key="2">
    <source>
        <dbReference type="Pfam" id="PF13880"/>
    </source>
</evidence>
<reference evidence="3" key="1">
    <citation type="submission" date="2013-07" db="EMBL/GenBank/DDBJ databases">
        <title>The Genome Sequence of Cryptococcus bestiolae CBS10118.</title>
        <authorList>
            <consortium name="The Broad Institute Genome Sequencing Platform"/>
            <person name="Cuomo C."/>
            <person name="Litvintseva A."/>
            <person name="Chen Y."/>
            <person name="Heitman J."/>
            <person name="Sun S."/>
            <person name="Springer D."/>
            <person name="Dromer F."/>
            <person name="Young S.K."/>
            <person name="Zeng Q."/>
            <person name="Gargeya S."/>
            <person name="Fitzgerald M."/>
            <person name="Abouelleil A."/>
            <person name="Alvarado L."/>
            <person name="Berlin A.M."/>
            <person name="Chapman S.B."/>
            <person name="Dewar J."/>
            <person name="Goldberg J."/>
            <person name="Griggs A."/>
            <person name="Gujja S."/>
            <person name="Hansen M."/>
            <person name="Howarth C."/>
            <person name="Imamovic A."/>
            <person name="Larimer J."/>
            <person name="McCowan C."/>
            <person name="Murphy C."/>
            <person name="Pearson M."/>
            <person name="Priest M."/>
            <person name="Roberts A."/>
            <person name="Saif S."/>
            <person name="Shea T."/>
            <person name="Sykes S."/>
            <person name="Wortman J."/>
            <person name="Nusbaum C."/>
            <person name="Birren B."/>
        </authorList>
    </citation>
    <scope>NUCLEOTIDE SEQUENCE [LARGE SCALE GENOMIC DNA]</scope>
    <source>
        <strain evidence="3">CBS 10118</strain>
    </source>
</reference>
<dbReference type="GeneID" id="30205047"/>
<feature type="compositionally biased region" description="Low complexity" evidence="1">
    <location>
        <begin position="25"/>
        <end position="34"/>
    </location>
</feature>
<dbReference type="EMBL" id="CP144541">
    <property type="protein sequence ID" value="WVW79992.1"/>
    <property type="molecule type" value="Genomic_DNA"/>
</dbReference>
<dbReference type="OrthoDB" id="428854at2759"/>
<dbReference type="GO" id="GO:0061733">
    <property type="term" value="F:protein-lysine-acetyltransferase activity"/>
    <property type="evidence" value="ECO:0007669"/>
    <property type="project" value="TreeGrafter"/>
</dbReference>
<dbReference type="VEuPathDB" id="FungiDB:I302_00648"/>
<evidence type="ECO:0000256" key="1">
    <source>
        <dbReference type="SAM" id="MobiDB-lite"/>
    </source>
</evidence>
<dbReference type="PANTHER" id="PTHR45884:SF2">
    <property type="entry name" value="N-ACETYLTRANSFERASE ECO"/>
    <property type="match status" value="1"/>
</dbReference>
<dbReference type="Pfam" id="PF13880">
    <property type="entry name" value="Acetyltransf_13"/>
    <property type="match status" value="1"/>
</dbReference>
<gene>
    <name evidence="3" type="ORF">I302_00648</name>
    <name evidence="4" type="ORF">I302_101965</name>
</gene>
<evidence type="ECO:0000313" key="3">
    <source>
        <dbReference type="EMBL" id="OCF29153.1"/>
    </source>
</evidence>
<feature type="compositionally biased region" description="Low complexity" evidence="1">
    <location>
        <begin position="145"/>
        <end position="184"/>
    </location>
</feature>
<feature type="region of interest" description="Disordered" evidence="1">
    <location>
        <begin position="1"/>
        <end position="100"/>
    </location>
</feature>
<dbReference type="EMBL" id="KI894018">
    <property type="protein sequence ID" value="OCF29153.1"/>
    <property type="molecule type" value="Genomic_DNA"/>
</dbReference>
<dbReference type="Proteomes" id="UP000092730">
    <property type="component" value="Chromosome 1"/>
</dbReference>
<dbReference type="InterPro" id="IPR028009">
    <property type="entry name" value="ESCO_Acetyltransf_dom"/>
</dbReference>
<proteinExistence type="predicted"/>
<organism evidence="3">
    <name type="scientific">Kwoniella bestiolae CBS 10118</name>
    <dbReference type="NCBI Taxonomy" id="1296100"/>
    <lineage>
        <taxon>Eukaryota</taxon>
        <taxon>Fungi</taxon>
        <taxon>Dikarya</taxon>
        <taxon>Basidiomycota</taxon>
        <taxon>Agaricomycotina</taxon>
        <taxon>Tremellomycetes</taxon>
        <taxon>Tremellales</taxon>
        <taxon>Cryptococcaceae</taxon>
        <taxon>Kwoniella</taxon>
    </lineage>
</organism>
<dbReference type="GO" id="GO:0000785">
    <property type="term" value="C:chromatin"/>
    <property type="evidence" value="ECO:0007669"/>
    <property type="project" value="TreeGrafter"/>
</dbReference>
<evidence type="ECO:0000313" key="4">
    <source>
        <dbReference type="EMBL" id="WVW79992.1"/>
    </source>
</evidence>
<keyword evidence="5" id="KW-1185">Reference proteome</keyword>
<dbReference type="STRING" id="1296100.A0A1B9GDQ6"/>
<reference evidence="3" key="3">
    <citation type="submission" date="2014-01" db="EMBL/GenBank/DDBJ databases">
        <title>Evolution of pathogenesis and genome organization in the Tremellales.</title>
        <authorList>
            <person name="Cuomo C."/>
            <person name="Litvintseva A."/>
            <person name="Heitman J."/>
            <person name="Chen Y."/>
            <person name="Sun S."/>
            <person name="Springer D."/>
            <person name="Dromer F."/>
            <person name="Young S."/>
            <person name="Zeng Q."/>
            <person name="Chapman S."/>
            <person name="Gujja S."/>
            <person name="Saif S."/>
            <person name="Birren B."/>
        </authorList>
    </citation>
    <scope>NUCLEOTIDE SEQUENCE</scope>
    <source>
        <strain evidence="3">CBS 10118</strain>
    </source>
</reference>
<dbReference type="PANTHER" id="PTHR45884">
    <property type="entry name" value="N-ACETYLTRANSFERASE ECO"/>
    <property type="match status" value="1"/>
</dbReference>
<dbReference type="RefSeq" id="XP_019050223.1">
    <property type="nucleotide sequence ID" value="XM_019187345.1"/>
</dbReference>
<dbReference type="GO" id="GO:0005634">
    <property type="term" value="C:nucleus"/>
    <property type="evidence" value="ECO:0007669"/>
    <property type="project" value="TreeGrafter"/>
</dbReference>
<accession>A0A1B9GDQ6</accession>
<dbReference type="AlphaFoldDB" id="A0A1B9GDQ6"/>
<feature type="compositionally biased region" description="Low complexity" evidence="1">
    <location>
        <begin position="42"/>
        <end position="59"/>
    </location>
</feature>
<protein>
    <recommendedName>
        <fullName evidence="2">N-acetyltransferase ESCO acetyl-transferase domain-containing protein</fullName>
    </recommendedName>
</protein>
<reference evidence="4" key="4">
    <citation type="submission" date="2024-02" db="EMBL/GenBank/DDBJ databases">
        <title>Comparative genomics of Cryptococcus and Kwoniella reveals pathogenesis evolution and contrasting modes of karyotype evolution via chromosome fusion or intercentromeric recombination.</title>
        <authorList>
            <person name="Coelho M.A."/>
            <person name="David-Palma M."/>
            <person name="Shea T."/>
            <person name="Bowers K."/>
            <person name="McGinley-Smith S."/>
            <person name="Mohammad A.W."/>
            <person name="Gnirke A."/>
            <person name="Yurkov A.M."/>
            <person name="Nowrousian M."/>
            <person name="Sun S."/>
            <person name="Cuomo C.A."/>
            <person name="Heitman J."/>
        </authorList>
    </citation>
    <scope>NUCLEOTIDE SEQUENCE</scope>
    <source>
        <strain evidence="4">CBS 10118</strain>
    </source>
</reference>
<dbReference type="KEGG" id="kbi:30205047"/>